<proteinExistence type="predicted"/>
<dbReference type="EMBL" id="JH651100">
    <property type="protein sequence ID" value="EXA29562.1"/>
    <property type="molecule type" value="Genomic_DNA"/>
</dbReference>
<dbReference type="OrthoDB" id="5326346at2759"/>
<name>W9NHT3_FUSOX</name>
<evidence type="ECO:0000256" key="1">
    <source>
        <dbReference type="SAM" id="MobiDB-lite"/>
    </source>
</evidence>
<feature type="region of interest" description="Disordered" evidence="1">
    <location>
        <begin position="53"/>
        <end position="75"/>
    </location>
</feature>
<protein>
    <recommendedName>
        <fullName evidence="3">BTB domain-containing protein</fullName>
    </recommendedName>
</protein>
<reference evidence="2" key="2">
    <citation type="submission" date="2012-05" db="EMBL/GenBank/DDBJ databases">
        <title>Annotation of the Genome Sequence of Fusarium oxysporum HDV247.</title>
        <authorList>
            <consortium name="The Broad Institute Genomics Platform"/>
            <person name="Ma L.-J."/>
            <person name="Corby-Kistler H."/>
            <person name="Broz K."/>
            <person name="Gale L.R."/>
            <person name="Jonkers W."/>
            <person name="O'Donnell K."/>
            <person name="Ploetz R."/>
            <person name="Steinberg C."/>
            <person name="Schwartz D.C."/>
            <person name="VanEtten H."/>
            <person name="Zhou S."/>
            <person name="Young S.K."/>
            <person name="Zeng Q."/>
            <person name="Gargeya S."/>
            <person name="Fitzgerald M."/>
            <person name="Abouelleil A."/>
            <person name="Alvarado L."/>
            <person name="Chapman S.B."/>
            <person name="Gainer-Dewar J."/>
            <person name="Goldberg J."/>
            <person name="Griggs A."/>
            <person name="Gujja S."/>
            <person name="Hansen M."/>
            <person name="Howarth C."/>
            <person name="Imamovic A."/>
            <person name="Ireland A."/>
            <person name="Larimer J."/>
            <person name="McCowan C."/>
            <person name="Murphy C."/>
            <person name="Pearson M."/>
            <person name="Poon T.W."/>
            <person name="Priest M."/>
            <person name="Roberts A."/>
            <person name="Saif S."/>
            <person name="Shea T."/>
            <person name="Sykes S."/>
            <person name="Wortman J."/>
            <person name="Nusbaum C."/>
            <person name="Birren B."/>
        </authorList>
    </citation>
    <scope>NUCLEOTIDE SEQUENCE</scope>
    <source>
        <strain evidence="2">HDV247</strain>
    </source>
</reference>
<reference evidence="2" key="1">
    <citation type="submission" date="2011-10" db="EMBL/GenBank/DDBJ databases">
        <title>The Genome Sequence of Fusarium oxysporum HDV247.</title>
        <authorList>
            <consortium name="The Broad Institute Genome Sequencing Platform"/>
            <person name="Ma L.-J."/>
            <person name="Gale L.R."/>
            <person name="Schwartz D.C."/>
            <person name="Zhou S."/>
            <person name="Corby-Kistler H."/>
            <person name="Young S.K."/>
            <person name="Zeng Q."/>
            <person name="Gargeya S."/>
            <person name="Fitzgerald M."/>
            <person name="Haas B."/>
            <person name="Abouelleil A."/>
            <person name="Alvarado L."/>
            <person name="Arachchi H.M."/>
            <person name="Berlin A."/>
            <person name="Brown A."/>
            <person name="Chapman S.B."/>
            <person name="Chen Z."/>
            <person name="Dunbar C."/>
            <person name="Freedman E."/>
            <person name="Gearin G."/>
            <person name="Goldberg J."/>
            <person name="Griggs A."/>
            <person name="Gujja S."/>
            <person name="Heiman D."/>
            <person name="Howarth C."/>
            <person name="Larson L."/>
            <person name="Lui A."/>
            <person name="MacDonald P.J.P."/>
            <person name="Montmayeur A."/>
            <person name="Murphy C."/>
            <person name="Neiman D."/>
            <person name="Pearson M."/>
            <person name="Priest M."/>
            <person name="Roberts A."/>
            <person name="Saif S."/>
            <person name="Shea T."/>
            <person name="Shenoy N."/>
            <person name="Sisk P."/>
            <person name="Stolte C."/>
            <person name="Sykes S."/>
            <person name="Wortman J."/>
            <person name="Nusbaum C."/>
            <person name="Birren B."/>
        </authorList>
    </citation>
    <scope>NUCLEOTIDE SEQUENCE [LARGE SCALE GENOMIC DNA]</scope>
    <source>
        <strain evidence="2">HDV247</strain>
    </source>
</reference>
<evidence type="ECO:0008006" key="3">
    <source>
        <dbReference type="Google" id="ProtNLM"/>
    </source>
</evidence>
<gene>
    <name evidence="2" type="ORF">FOVG_18963</name>
</gene>
<dbReference type="HOGENOM" id="CLU_031555_3_2_1"/>
<sequence length="411" mass="46537">MTVLYENIDPNGDTLIIISYLALLTQSADEPVATEEPAAAVEPLAVEEPAAAYEPDHRDGHSTFSSIDGTTHCHEGDESVSELRLKVSKKHLTVASGRARAMFQRDYRETRKTEVDGLYHWKIEPLFDSEALRIVMKVIHAQTQDLPDEVTLQMIVSIAEVVDDLQCNDALSFFVKAWINRLPQSVSSQVCDELVQWIFVASVFGLDDKFKQATRVAIMRSTGPIDILGLPMRPDIVDKIEQKRQDLLEDLIAQLNAVLDNLCSDRSCRVLACRLMMLGALTQQMKNTNWHSPRPARPFRNQSLSSALETVRRFDSPSLYLPSEDISHYSFDPFDSSFQGSQEDVWVLQKDTFSSSRRKKKDRGLFEAEDEEQLNKTPKRLTFHCCRLQAHLEPVIDLLEDKVFTLDIGGP</sequence>
<organism evidence="2">
    <name type="scientific">Fusarium oxysporum f. sp. pisi HDV247</name>
    <dbReference type="NCBI Taxonomy" id="1080344"/>
    <lineage>
        <taxon>Eukaryota</taxon>
        <taxon>Fungi</taxon>
        <taxon>Dikarya</taxon>
        <taxon>Ascomycota</taxon>
        <taxon>Pezizomycotina</taxon>
        <taxon>Sordariomycetes</taxon>
        <taxon>Hypocreomycetidae</taxon>
        <taxon>Hypocreales</taxon>
        <taxon>Nectriaceae</taxon>
        <taxon>Fusarium</taxon>
        <taxon>Fusarium oxysporum species complex</taxon>
    </lineage>
</organism>
<evidence type="ECO:0000313" key="2">
    <source>
        <dbReference type="EMBL" id="EXA29562.1"/>
    </source>
</evidence>
<accession>W9NHT3</accession>
<dbReference type="Proteomes" id="UP000030751">
    <property type="component" value="Unassembled WGS sequence"/>
</dbReference>
<dbReference type="AlphaFoldDB" id="W9NHT3"/>